<feature type="region of interest" description="Disordered" evidence="1">
    <location>
        <begin position="227"/>
        <end position="326"/>
    </location>
</feature>
<feature type="compositionally biased region" description="Basic and acidic residues" evidence="1">
    <location>
        <begin position="1"/>
        <end position="10"/>
    </location>
</feature>
<evidence type="ECO:0000256" key="1">
    <source>
        <dbReference type="SAM" id="MobiDB-lite"/>
    </source>
</evidence>
<evidence type="ECO:0000313" key="2">
    <source>
        <dbReference type="EMBL" id="MPL67293.1"/>
    </source>
</evidence>
<reference evidence="2" key="1">
    <citation type="submission" date="2019-08" db="EMBL/GenBank/DDBJ databases">
        <authorList>
            <person name="Kucharzyk K."/>
            <person name="Murdoch R.W."/>
            <person name="Higgins S."/>
            <person name="Loffler F."/>
        </authorList>
    </citation>
    <scope>NUCLEOTIDE SEQUENCE</scope>
</reference>
<gene>
    <name evidence="2" type="ORF">SDC9_12984</name>
</gene>
<proteinExistence type="predicted"/>
<dbReference type="AlphaFoldDB" id="A0A644TK60"/>
<feature type="region of interest" description="Disordered" evidence="1">
    <location>
        <begin position="50"/>
        <end position="69"/>
    </location>
</feature>
<feature type="compositionally biased region" description="Basic and acidic residues" evidence="1">
    <location>
        <begin position="50"/>
        <end position="61"/>
    </location>
</feature>
<feature type="compositionally biased region" description="Basic and acidic residues" evidence="1">
    <location>
        <begin position="306"/>
        <end position="318"/>
    </location>
</feature>
<name>A0A644TK60_9ZZZZ</name>
<protein>
    <submittedName>
        <fullName evidence="2">Uncharacterized protein</fullName>
    </submittedName>
</protein>
<feature type="region of interest" description="Disordered" evidence="1">
    <location>
        <begin position="182"/>
        <end position="211"/>
    </location>
</feature>
<sequence>MRAGGDRKEIGVQQQMRTDRHRIAKRDRPGPFEVGGEGVDAARLPHECHARGRADRQERATDAAGQGDQQPLAMRHVRVHRQHREHQRDVVDDRAHRAEDGVCRGRPKPGVEQPRQQIEIAQNAQTADGEDDAEEEQQRVPLELLELLEGIEHQLLVRAAAGDLAGQEIAVDLHVAETQHHAQCRRQGEEVLEADRGDDGREEQEHHHARARLRMRRAVHVGRHLIRDHEGHDQRRHQPVQQRRDQQVEELEELDHALLPDHQRGDVAERGEGAARIRRDDERDEGGGDEFRMAPAHRHHHRAHDQRRGQVVEHARQEEGDDAGDPEQLAIGEAEADELCPQHVEDAPLFHRVHIGDRDEEEEEELAIFLDDLDRLCMRDTGQPRAHVGDADQHPDQAGRQHHRLRLAHVGRFFRDHQRIGADEDQDRGNADHAARKVQAFHTESSPVPVSAGFTPGQAQETSAIAPPCKGRGRPAGAVGRGRATHPAGGRRCRAGRARRNPLANAECATTCRFRRGLSNNALNRCGSGAAPATLTTV</sequence>
<feature type="compositionally biased region" description="Basic and acidic residues" evidence="1">
    <location>
        <begin position="182"/>
        <end position="206"/>
    </location>
</feature>
<feature type="compositionally biased region" description="Basic residues" evidence="1">
    <location>
        <begin position="295"/>
        <end position="305"/>
    </location>
</feature>
<accession>A0A644TK60</accession>
<feature type="compositionally biased region" description="Basic and acidic residues" evidence="1">
    <location>
        <begin position="254"/>
        <end position="292"/>
    </location>
</feature>
<feature type="region of interest" description="Disordered" evidence="1">
    <location>
        <begin position="461"/>
        <end position="494"/>
    </location>
</feature>
<organism evidence="2">
    <name type="scientific">bioreactor metagenome</name>
    <dbReference type="NCBI Taxonomy" id="1076179"/>
    <lineage>
        <taxon>unclassified sequences</taxon>
        <taxon>metagenomes</taxon>
        <taxon>ecological metagenomes</taxon>
    </lineage>
</organism>
<comment type="caution">
    <text evidence="2">The sequence shown here is derived from an EMBL/GenBank/DDBJ whole genome shotgun (WGS) entry which is preliminary data.</text>
</comment>
<dbReference type="EMBL" id="VSSQ01000036">
    <property type="protein sequence ID" value="MPL67293.1"/>
    <property type="molecule type" value="Genomic_DNA"/>
</dbReference>
<feature type="region of interest" description="Disordered" evidence="1">
    <location>
        <begin position="1"/>
        <end position="45"/>
    </location>
</feature>